<keyword evidence="7 15" id="KW-1133">Transmembrane helix</keyword>
<dbReference type="SUPFAM" id="SSF55804">
    <property type="entry name" value="Phoshotransferase/anion transport protein"/>
    <property type="match status" value="1"/>
</dbReference>
<evidence type="ECO:0000256" key="14">
    <source>
        <dbReference type="SAM" id="MobiDB-lite"/>
    </source>
</evidence>
<evidence type="ECO:0000313" key="18">
    <source>
        <dbReference type="Ensembl" id="ENSGACP00000048985.1"/>
    </source>
</evidence>
<dbReference type="FunFam" id="1.10.287.570:FF:000001">
    <property type="entry name" value="Anion exchange protein"/>
    <property type="match status" value="1"/>
</dbReference>
<evidence type="ECO:0000256" key="13">
    <source>
        <dbReference type="ARBA" id="ARBA00023201"/>
    </source>
</evidence>
<dbReference type="Pfam" id="PF07565">
    <property type="entry name" value="Band_3_cyto"/>
    <property type="match status" value="1"/>
</dbReference>
<evidence type="ECO:0000313" key="19">
    <source>
        <dbReference type="Proteomes" id="UP000007635"/>
    </source>
</evidence>
<evidence type="ECO:0000256" key="8">
    <source>
        <dbReference type="ARBA" id="ARBA00023053"/>
    </source>
</evidence>
<keyword evidence="9" id="KW-0406">Ion transport</keyword>
<feature type="region of interest" description="Disordered" evidence="14">
    <location>
        <begin position="54"/>
        <end position="95"/>
    </location>
</feature>
<dbReference type="Proteomes" id="UP000007635">
    <property type="component" value="Chromosome I"/>
</dbReference>
<feature type="domain" description="Bicarbonate transporter-like transmembrane" evidence="16">
    <location>
        <begin position="552"/>
        <end position="977"/>
    </location>
</feature>
<keyword evidence="5" id="KW-1003">Cell membrane</keyword>
<reference evidence="18" key="2">
    <citation type="submission" date="2025-08" db="UniProtKB">
        <authorList>
            <consortium name="Ensembl"/>
        </authorList>
    </citation>
    <scope>IDENTIFICATION</scope>
</reference>
<feature type="transmembrane region" description="Helical" evidence="15">
    <location>
        <begin position="848"/>
        <end position="870"/>
    </location>
</feature>
<reference evidence="18" key="3">
    <citation type="submission" date="2025-09" db="UniProtKB">
        <authorList>
            <consortium name="Ensembl"/>
        </authorList>
    </citation>
    <scope>IDENTIFICATION</scope>
</reference>
<sequence length="1072" mass="120895">MENIPSNEAVLPSNIKTDEEAVVDRGGTRSMLNTNFEKEELEGHRTLYIGVHVPLGRRSHRRHRHHGHKHRKRSKERDSTDDGKESPSHTDTPAQRVQFLLGTEDGDEEHIPHALFTELDEICLREGEDAEWKETARWLKFEEDVEDGGERWSKPYVATLSLHSLFELRSCIMNGTVMLDMRANSLEEIADMVLDQHELSGPVGQDARKRIREALLKQHHHQNHKKLANRIPIVRSFADIGKKQSEPHSMDKNGQTVSPQSQPSNNEGKQDVSRENSAVDFSKIDLHFMKKIPPGAEASNVLVGELEFLERPVVAFVRLSPAVLLNGLAEVPITTRFLFILLGPMGKGPQYHEIGRSIATLMTDEIFHDVAYKAKDRNDLVAGIDEFLDQVTVLPPGEWDPSIRIEPPKNVPSQEKRKVPPVPNGVTDLGESEEHGGHGGPELQRTGRFFGGFFMDIKRKAPHYLSDFTDAISLQCLASFLFLYCACMSPVITFGGLLGEATEGRVSAIESLFGASMTGIAYSIFAGQPLTILGSTGPVLVFEKILFKFCNSLVCYITRFTEEAFASLICIIFIYEALEKLIHLGVHYPINKNNDLQKLTQYSCACVEPMNPSNETLLFWDEKNITASQVNWTMLEVKECESFHGEFEGSACGPHGPYVPDVLFWCVVLFFSTVFMSAFLKEFKTSRYFPTKVRAIISDFAVFITILTMVLVDYALGIPSPKLQVPNKFKPTRDDRGWLINPVGPNPWWTTIITLLPALLCTILIFMDQQITAVIINRKEHKLKKGCGYHLDLFVVGVMLGVCSVMGLPWFVAATVLSISHVNSLKLESECSAPGEQPKFLGIREQRFTGLMIFTLMGCSVFMTSVLKFIPMPVLYGVFLYMGASSLRGIQFFDRLRLFTMPAKHQPDFIYLRHVPLRKVHLFTIVQLSCLVLLWVIKTSKAAIVFPMMVLALVFIRKLLDLIFTKRELSWLDDLMPEWKKKKLEDAEEEEDHSIIVEEEGIVQLPLEGPFKCDPATVNITDEMSKGSFGSVWKNVNPAETTKKEPSAKSGGGEKRHKRRRHDKSLDRETSL</sequence>
<feature type="transmembrane region" description="Helical" evidence="15">
    <location>
        <begin position="920"/>
        <end position="937"/>
    </location>
</feature>
<feature type="region of interest" description="Disordered" evidence="14">
    <location>
        <begin position="243"/>
        <end position="276"/>
    </location>
</feature>
<dbReference type="Gene3D" id="1.10.287.570">
    <property type="entry name" value="Helical hairpin bin"/>
    <property type="match status" value="1"/>
</dbReference>
<evidence type="ECO:0000259" key="16">
    <source>
        <dbReference type="Pfam" id="PF00955"/>
    </source>
</evidence>
<feature type="region of interest" description="Disordered" evidence="14">
    <location>
        <begin position="402"/>
        <end position="443"/>
    </location>
</feature>
<reference evidence="18 19" key="1">
    <citation type="journal article" date="2021" name="G3 (Bethesda)">
        <title>Improved contiguity of the threespine stickleback genome using long-read sequencing.</title>
        <authorList>
            <person name="Nath S."/>
            <person name="Shaw D.E."/>
            <person name="White M.A."/>
        </authorList>
    </citation>
    <scope>NUCLEOTIDE SEQUENCE [LARGE SCALE GENOMIC DNA]</scope>
    <source>
        <strain evidence="18 19">Lake Benthic</strain>
    </source>
</reference>
<dbReference type="GO" id="GO:0016323">
    <property type="term" value="C:basolateral plasma membrane"/>
    <property type="evidence" value="ECO:0007669"/>
    <property type="project" value="UniProtKB-SubCell"/>
</dbReference>
<dbReference type="Ensembl" id="ENSGACT00000052961.1">
    <property type="protein sequence ID" value="ENSGACP00000048985.1"/>
    <property type="gene ID" value="ENSGACG00000013867.2"/>
</dbReference>
<dbReference type="PANTHER" id="PTHR11453">
    <property type="entry name" value="ANION EXCHANGE PROTEIN"/>
    <property type="match status" value="1"/>
</dbReference>
<evidence type="ECO:0000256" key="4">
    <source>
        <dbReference type="ARBA" id="ARBA00022448"/>
    </source>
</evidence>
<dbReference type="GO" id="GO:0051453">
    <property type="term" value="P:regulation of intracellular pH"/>
    <property type="evidence" value="ECO:0007669"/>
    <property type="project" value="TreeGrafter"/>
</dbReference>
<feature type="compositionally biased region" description="Basic residues" evidence="14">
    <location>
        <begin position="55"/>
        <end position="74"/>
    </location>
</feature>
<evidence type="ECO:0000256" key="5">
    <source>
        <dbReference type="ARBA" id="ARBA00022475"/>
    </source>
</evidence>
<evidence type="ECO:0000256" key="6">
    <source>
        <dbReference type="ARBA" id="ARBA00022692"/>
    </source>
</evidence>
<dbReference type="PRINTS" id="PR01231">
    <property type="entry name" value="HCO3TRNSPORT"/>
</dbReference>
<dbReference type="GO" id="GO:0008509">
    <property type="term" value="F:monoatomic anion transmembrane transporter activity"/>
    <property type="evidence" value="ECO:0007669"/>
    <property type="project" value="InterPro"/>
</dbReference>
<evidence type="ECO:0000256" key="15">
    <source>
        <dbReference type="SAM" id="Phobius"/>
    </source>
</evidence>
<evidence type="ECO:0000256" key="2">
    <source>
        <dbReference type="ARBA" id="ARBA00004554"/>
    </source>
</evidence>
<evidence type="ECO:0008006" key="20">
    <source>
        <dbReference type="Google" id="ProtNLM"/>
    </source>
</evidence>
<evidence type="ECO:0000256" key="12">
    <source>
        <dbReference type="ARBA" id="ARBA00023180"/>
    </source>
</evidence>
<feature type="domain" description="Band 3 cytoplasmic" evidence="17">
    <location>
        <begin position="113"/>
        <end position="401"/>
    </location>
</feature>
<dbReference type="FunFam" id="3.40.930.10:FF:000001">
    <property type="entry name" value="Anion exchange protein"/>
    <property type="match status" value="1"/>
</dbReference>
<dbReference type="InterPro" id="IPR003020">
    <property type="entry name" value="HCO3_transpt_euk"/>
</dbReference>
<comment type="subcellular location">
    <subcellularLocation>
        <location evidence="1">Apical cell membrane</location>
    </subcellularLocation>
    <subcellularLocation>
        <location evidence="2">Basolateral cell membrane</location>
        <topology evidence="2">Multi-pass membrane protein</topology>
    </subcellularLocation>
</comment>
<accession>A0AAQ4QCQ2</accession>
<dbReference type="Pfam" id="PF00955">
    <property type="entry name" value="HCO3_cotransp"/>
    <property type="match status" value="1"/>
</dbReference>
<organism evidence="18 19">
    <name type="scientific">Gasterosteus aculeatus aculeatus</name>
    <name type="common">three-spined stickleback</name>
    <dbReference type="NCBI Taxonomy" id="481459"/>
    <lineage>
        <taxon>Eukaryota</taxon>
        <taxon>Metazoa</taxon>
        <taxon>Chordata</taxon>
        <taxon>Craniata</taxon>
        <taxon>Vertebrata</taxon>
        <taxon>Euteleostomi</taxon>
        <taxon>Actinopterygii</taxon>
        <taxon>Neopterygii</taxon>
        <taxon>Teleostei</taxon>
        <taxon>Neoteleostei</taxon>
        <taxon>Acanthomorphata</taxon>
        <taxon>Eupercaria</taxon>
        <taxon>Perciformes</taxon>
        <taxon>Cottioidei</taxon>
        <taxon>Gasterosteales</taxon>
        <taxon>Gasterosteidae</taxon>
        <taxon>Gasterosteus</taxon>
    </lineage>
</organism>
<evidence type="ECO:0000256" key="7">
    <source>
        <dbReference type="ARBA" id="ARBA00022989"/>
    </source>
</evidence>
<feature type="transmembrane region" description="Helical" evidence="15">
    <location>
        <begin position="700"/>
        <end position="718"/>
    </location>
</feature>
<keyword evidence="12" id="KW-0325">Glycoprotein</keyword>
<keyword evidence="13" id="KW-0739">Sodium transport</keyword>
<comment type="similarity">
    <text evidence="3">Belongs to the anion exchanger (TC 2.A.31) family.</text>
</comment>
<evidence type="ECO:0000256" key="9">
    <source>
        <dbReference type="ARBA" id="ARBA00023065"/>
    </source>
</evidence>
<name>A0AAQ4QCQ2_GASAC</name>
<feature type="region of interest" description="Disordered" evidence="14">
    <location>
        <begin position="1028"/>
        <end position="1072"/>
    </location>
</feature>
<dbReference type="GO" id="GO:0005452">
    <property type="term" value="F:solute:inorganic anion antiporter activity"/>
    <property type="evidence" value="ECO:0007669"/>
    <property type="project" value="InterPro"/>
</dbReference>
<feature type="compositionally biased region" description="Polar residues" evidence="14">
    <location>
        <begin position="252"/>
        <end position="267"/>
    </location>
</feature>
<dbReference type="AlphaFoldDB" id="A0AAQ4QCQ2"/>
<feature type="transmembrane region" description="Helical" evidence="15">
    <location>
        <begin position="748"/>
        <end position="767"/>
    </location>
</feature>
<evidence type="ECO:0000256" key="11">
    <source>
        <dbReference type="ARBA" id="ARBA00023157"/>
    </source>
</evidence>
<keyword evidence="19" id="KW-1185">Reference proteome</keyword>
<keyword evidence="10 15" id="KW-0472">Membrane</keyword>
<protein>
    <recommendedName>
        <fullName evidence="20">Anion exchange protein</fullName>
    </recommendedName>
</protein>
<dbReference type="Gene3D" id="3.40.930.10">
    <property type="entry name" value="Mannitol-specific EII, Chain A"/>
    <property type="match status" value="1"/>
</dbReference>
<evidence type="ECO:0000256" key="1">
    <source>
        <dbReference type="ARBA" id="ARBA00004221"/>
    </source>
</evidence>
<dbReference type="PRINTS" id="PR01232">
    <property type="entry name" value="NAHCO3TRSPRT"/>
</dbReference>
<keyword evidence="6 15" id="KW-0812">Transmembrane</keyword>
<keyword evidence="8" id="KW-0915">Sodium</keyword>
<dbReference type="InterPro" id="IPR011531">
    <property type="entry name" value="HCO3_transpt-like_TM_dom"/>
</dbReference>
<dbReference type="GO" id="GO:0008510">
    <property type="term" value="F:sodium:bicarbonate symporter activity"/>
    <property type="evidence" value="ECO:0007669"/>
    <property type="project" value="TreeGrafter"/>
</dbReference>
<dbReference type="InterPro" id="IPR016152">
    <property type="entry name" value="PTrfase/Anion_transptr"/>
</dbReference>
<dbReference type="PANTHER" id="PTHR11453:SF113">
    <property type="entry name" value="ANION EXCHANGE PROTEIN"/>
    <property type="match status" value="1"/>
</dbReference>
<feature type="transmembrane region" description="Helical" evidence="15">
    <location>
        <begin position="943"/>
        <end position="960"/>
    </location>
</feature>
<evidence type="ECO:0000259" key="17">
    <source>
        <dbReference type="Pfam" id="PF07565"/>
    </source>
</evidence>
<proteinExistence type="inferred from homology"/>
<dbReference type="GeneTree" id="ENSGT00940000156972"/>
<keyword evidence="4" id="KW-0813">Transport</keyword>
<dbReference type="GO" id="GO:0016324">
    <property type="term" value="C:apical plasma membrane"/>
    <property type="evidence" value="ECO:0007669"/>
    <property type="project" value="UniProtKB-SubCell"/>
</dbReference>
<dbReference type="InterPro" id="IPR013769">
    <property type="entry name" value="Band3_cytoplasmic_dom"/>
</dbReference>
<evidence type="ECO:0000256" key="3">
    <source>
        <dbReference type="ARBA" id="ARBA00010993"/>
    </source>
</evidence>
<feature type="transmembrane region" description="Helical" evidence="15">
    <location>
        <begin position="788"/>
        <end position="812"/>
    </location>
</feature>
<feature type="transmembrane region" description="Helical" evidence="15">
    <location>
        <begin position="662"/>
        <end position="680"/>
    </location>
</feature>
<feature type="compositionally biased region" description="Basic and acidic residues" evidence="14">
    <location>
        <begin position="75"/>
        <end position="88"/>
    </location>
</feature>
<evidence type="ECO:0000256" key="10">
    <source>
        <dbReference type="ARBA" id="ARBA00023136"/>
    </source>
</evidence>
<keyword evidence="11" id="KW-1015">Disulfide bond</keyword>
<dbReference type="InterPro" id="IPR003024">
    <property type="entry name" value="Na/HCO3_transpt"/>
</dbReference>